<comment type="caution">
    <text evidence="2">The sequence shown here is derived from an EMBL/GenBank/DDBJ whole genome shotgun (WGS) entry which is preliminary data.</text>
</comment>
<evidence type="ECO:0000259" key="1">
    <source>
        <dbReference type="Pfam" id="PF13843"/>
    </source>
</evidence>
<protein>
    <recommendedName>
        <fullName evidence="1">PiggyBac transposable element-derived protein domain-containing protein</fullName>
    </recommendedName>
</protein>
<sequence>MLNIIVGCTNIKINSISQNFSRERYVRPINLVEIKALIGVLYFAEVRKVNHMHLSNLWRTDGSGVEAFRLGMNRIRFQFPMRCVCYDDIRTRQERIQVHKLAPIRILFENFNCNQQSVTRILRMQPYTKSLKRLEVIVAFDNICIPSKPNNMA</sequence>
<reference evidence="2" key="1">
    <citation type="journal article" date="2023" name="Insect Mol. Biol.">
        <title>Genome sequencing provides insights into the evolution of gene families encoding plant cell wall-degrading enzymes in longhorned beetles.</title>
        <authorList>
            <person name="Shin N.R."/>
            <person name="Okamura Y."/>
            <person name="Kirsch R."/>
            <person name="Pauchet Y."/>
        </authorList>
    </citation>
    <scope>NUCLEOTIDE SEQUENCE</scope>
    <source>
        <strain evidence="2">RBIC_L_NR</strain>
    </source>
</reference>
<dbReference type="Proteomes" id="UP001162156">
    <property type="component" value="Unassembled WGS sequence"/>
</dbReference>
<keyword evidence="3" id="KW-1185">Reference proteome</keyword>
<name>A0AAV8YZY7_9CUCU</name>
<feature type="domain" description="PiggyBac transposable element-derived protein" evidence="1">
    <location>
        <begin position="2"/>
        <end position="120"/>
    </location>
</feature>
<gene>
    <name evidence="2" type="ORF">NQ314_006583</name>
</gene>
<accession>A0AAV8YZY7</accession>
<evidence type="ECO:0000313" key="3">
    <source>
        <dbReference type="Proteomes" id="UP001162156"/>
    </source>
</evidence>
<dbReference type="Pfam" id="PF13843">
    <property type="entry name" value="DDE_Tnp_1_7"/>
    <property type="match status" value="1"/>
</dbReference>
<organism evidence="2 3">
    <name type="scientific">Rhamnusium bicolor</name>
    <dbReference type="NCBI Taxonomy" id="1586634"/>
    <lineage>
        <taxon>Eukaryota</taxon>
        <taxon>Metazoa</taxon>
        <taxon>Ecdysozoa</taxon>
        <taxon>Arthropoda</taxon>
        <taxon>Hexapoda</taxon>
        <taxon>Insecta</taxon>
        <taxon>Pterygota</taxon>
        <taxon>Neoptera</taxon>
        <taxon>Endopterygota</taxon>
        <taxon>Coleoptera</taxon>
        <taxon>Polyphaga</taxon>
        <taxon>Cucujiformia</taxon>
        <taxon>Chrysomeloidea</taxon>
        <taxon>Cerambycidae</taxon>
        <taxon>Lepturinae</taxon>
        <taxon>Rhagiini</taxon>
        <taxon>Rhamnusium</taxon>
    </lineage>
</organism>
<dbReference type="AlphaFoldDB" id="A0AAV8YZY7"/>
<evidence type="ECO:0000313" key="2">
    <source>
        <dbReference type="EMBL" id="KAJ8957297.1"/>
    </source>
</evidence>
<proteinExistence type="predicted"/>
<dbReference type="InterPro" id="IPR029526">
    <property type="entry name" value="PGBD"/>
</dbReference>
<dbReference type="EMBL" id="JANEYF010001784">
    <property type="protein sequence ID" value="KAJ8957297.1"/>
    <property type="molecule type" value="Genomic_DNA"/>
</dbReference>